<dbReference type="InterPro" id="IPR030395">
    <property type="entry name" value="GP_PDE_dom"/>
</dbReference>
<name>A0A9D2F8E2_9ENTE</name>
<gene>
    <name evidence="2" type="ORF">IAA20_10625</name>
</gene>
<dbReference type="Proteomes" id="UP000824063">
    <property type="component" value="Unassembled WGS sequence"/>
</dbReference>
<reference evidence="2" key="2">
    <citation type="submission" date="2021-04" db="EMBL/GenBank/DDBJ databases">
        <authorList>
            <person name="Gilroy R."/>
        </authorList>
    </citation>
    <scope>NUCLEOTIDE SEQUENCE</scope>
    <source>
        <strain evidence="2">CHK172-16539</strain>
    </source>
</reference>
<proteinExistence type="predicted"/>
<dbReference type="InterPro" id="IPR017946">
    <property type="entry name" value="PLC-like_Pdiesterase_TIM-brl"/>
</dbReference>
<dbReference type="AlphaFoldDB" id="A0A9D2F8E2"/>
<dbReference type="EMBL" id="DXBN01000248">
    <property type="protein sequence ID" value="HIZ54380.1"/>
    <property type="molecule type" value="Genomic_DNA"/>
</dbReference>
<organism evidence="2 3">
    <name type="scientific">Candidatus Enterococcus avicola</name>
    <dbReference type="NCBI Taxonomy" id="2838561"/>
    <lineage>
        <taxon>Bacteria</taxon>
        <taxon>Bacillati</taxon>
        <taxon>Bacillota</taxon>
        <taxon>Bacilli</taxon>
        <taxon>Lactobacillales</taxon>
        <taxon>Enterococcaceae</taxon>
        <taxon>Enterococcus</taxon>
    </lineage>
</organism>
<feature type="non-terminal residue" evidence="2">
    <location>
        <position position="1"/>
    </location>
</feature>
<accession>A0A9D2F8E2</accession>
<evidence type="ECO:0000313" key="3">
    <source>
        <dbReference type="Proteomes" id="UP000824063"/>
    </source>
</evidence>
<dbReference type="GO" id="GO:0008081">
    <property type="term" value="F:phosphoric diester hydrolase activity"/>
    <property type="evidence" value="ECO:0007669"/>
    <property type="project" value="InterPro"/>
</dbReference>
<comment type="caution">
    <text evidence="2">The sequence shown here is derived from an EMBL/GenBank/DDBJ whole genome shotgun (WGS) entry which is preliminary data.</text>
</comment>
<reference evidence="2" key="1">
    <citation type="journal article" date="2021" name="PeerJ">
        <title>Extensive microbial diversity within the chicken gut microbiome revealed by metagenomics and culture.</title>
        <authorList>
            <person name="Gilroy R."/>
            <person name="Ravi A."/>
            <person name="Getino M."/>
            <person name="Pursley I."/>
            <person name="Horton D.L."/>
            <person name="Alikhan N.F."/>
            <person name="Baker D."/>
            <person name="Gharbi K."/>
            <person name="Hall N."/>
            <person name="Watson M."/>
            <person name="Adriaenssens E.M."/>
            <person name="Foster-Nyarko E."/>
            <person name="Jarju S."/>
            <person name="Secka A."/>
            <person name="Antonio M."/>
            <person name="Oren A."/>
            <person name="Chaudhuri R.R."/>
            <person name="La Ragione R."/>
            <person name="Hildebrand F."/>
            <person name="Pallen M.J."/>
        </authorList>
    </citation>
    <scope>NUCLEOTIDE SEQUENCE</scope>
    <source>
        <strain evidence="2">CHK172-16539</strain>
    </source>
</reference>
<dbReference type="Pfam" id="PF03009">
    <property type="entry name" value="GDPD"/>
    <property type="match status" value="1"/>
</dbReference>
<sequence>ALNIGNLPKTSADIVVIEEFSLNRRLIEQARDKGKGIAVWTVNREELVRRAFGLNVDGIITNEPSRAYQIRDTFDQ</sequence>
<feature type="domain" description="GP-PDE" evidence="1">
    <location>
        <begin position="1"/>
        <end position="71"/>
    </location>
</feature>
<dbReference type="PANTHER" id="PTHR46211">
    <property type="entry name" value="GLYCEROPHOSPHORYL DIESTER PHOSPHODIESTERASE"/>
    <property type="match status" value="1"/>
</dbReference>
<dbReference type="SUPFAM" id="SSF51695">
    <property type="entry name" value="PLC-like phosphodiesterases"/>
    <property type="match status" value="1"/>
</dbReference>
<evidence type="ECO:0000259" key="1">
    <source>
        <dbReference type="PROSITE" id="PS51704"/>
    </source>
</evidence>
<dbReference type="GO" id="GO:0006629">
    <property type="term" value="P:lipid metabolic process"/>
    <property type="evidence" value="ECO:0007669"/>
    <property type="project" value="InterPro"/>
</dbReference>
<evidence type="ECO:0000313" key="2">
    <source>
        <dbReference type="EMBL" id="HIZ54380.1"/>
    </source>
</evidence>
<dbReference type="Gene3D" id="3.20.20.190">
    <property type="entry name" value="Phosphatidylinositol (PI) phosphodiesterase"/>
    <property type="match status" value="1"/>
</dbReference>
<dbReference type="PROSITE" id="PS51704">
    <property type="entry name" value="GP_PDE"/>
    <property type="match status" value="1"/>
</dbReference>
<protein>
    <submittedName>
        <fullName evidence="2">Glycerophosphodiester phosphodiesterase</fullName>
    </submittedName>
</protein>
<dbReference type="PANTHER" id="PTHR46211:SF8">
    <property type="entry name" value="PHOSPHODIESTERASE"/>
    <property type="match status" value="1"/>
</dbReference>